<proteinExistence type="predicted"/>
<dbReference type="OrthoDB" id="6460071at2759"/>
<comment type="caution">
    <text evidence="3">The sequence shown here is derived from an EMBL/GenBank/DDBJ whole genome shotgun (WGS) entry which is preliminary data.</text>
</comment>
<keyword evidence="4" id="KW-1185">Reference proteome</keyword>
<gene>
    <name evidence="3" type="ORF">AVEN_27034_1</name>
</gene>
<dbReference type="AlphaFoldDB" id="A0A4Y1ZTZ9"/>
<feature type="non-terminal residue" evidence="3">
    <location>
        <position position="1"/>
    </location>
</feature>
<evidence type="ECO:0000313" key="3">
    <source>
        <dbReference type="EMBL" id="GBL68127.1"/>
    </source>
</evidence>
<evidence type="ECO:0000313" key="4">
    <source>
        <dbReference type="Proteomes" id="UP000499080"/>
    </source>
</evidence>
<name>A0A4Y1ZTZ9_ARAVE</name>
<feature type="domain" description="STPR" evidence="2">
    <location>
        <begin position="17"/>
        <end position="80"/>
    </location>
</feature>
<organism evidence="3 4">
    <name type="scientific">Araneus ventricosus</name>
    <name type="common">Orbweaver spider</name>
    <name type="synonym">Epeira ventricosa</name>
    <dbReference type="NCBI Taxonomy" id="182803"/>
    <lineage>
        <taxon>Eukaryota</taxon>
        <taxon>Metazoa</taxon>
        <taxon>Ecdysozoa</taxon>
        <taxon>Arthropoda</taxon>
        <taxon>Chelicerata</taxon>
        <taxon>Arachnida</taxon>
        <taxon>Araneae</taxon>
        <taxon>Araneomorphae</taxon>
        <taxon>Entelegynae</taxon>
        <taxon>Araneoidea</taxon>
        <taxon>Araneidae</taxon>
        <taxon>Araneus</taxon>
    </lineage>
</organism>
<dbReference type="InterPro" id="IPR048998">
    <property type="entry name" value="STPR"/>
</dbReference>
<feature type="compositionally biased region" description="Basic and acidic residues" evidence="1">
    <location>
        <begin position="68"/>
        <end position="80"/>
    </location>
</feature>
<reference evidence="3 4" key="1">
    <citation type="journal article" date="2019" name="Sci. Rep.">
        <title>Orb-weaving spider Araneus ventricosus genome elucidates the spidroin gene catalogue.</title>
        <authorList>
            <person name="Kono N."/>
            <person name="Nakamura H."/>
            <person name="Ohtoshi R."/>
            <person name="Moran D.A.P."/>
            <person name="Shinohara A."/>
            <person name="Yoshida Y."/>
            <person name="Fujiwara M."/>
            <person name="Mori M."/>
            <person name="Tomita M."/>
            <person name="Arakawa K."/>
        </authorList>
    </citation>
    <scope>NUCLEOTIDE SEQUENCE [LARGE SCALE GENOMIC DNA]</scope>
</reference>
<feature type="compositionally biased region" description="Basic and acidic residues" evidence="1">
    <location>
        <begin position="42"/>
        <end position="55"/>
    </location>
</feature>
<evidence type="ECO:0000256" key="1">
    <source>
        <dbReference type="SAM" id="MobiDB-lite"/>
    </source>
</evidence>
<dbReference type="Proteomes" id="UP000499080">
    <property type="component" value="Unassembled WGS sequence"/>
</dbReference>
<dbReference type="Pfam" id="PF21107">
    <property type="entry name" value="STPRs"/>
    <property type="match status" value="1"/>
</dbReference>
<sequence length="137" mass="16217">VKGELLKLKKKEAADCNYGQDRRVEGTEEQRNSRLSDMAQRGQERRAEETEEQRNSRLAVMAQRGQRRRAEETDKQRDSRLSAMLQHARERRLNIIEGQNHHQIQTFYAARTVLNRRTQLWRNGQSLSEMRRVVFPG</sequence>
<accession>A0A4Y1ZTZ9</accession>
<protein>
    <recommendedName>
        <fullName evidence="2">STPR domain-containing protein</fullName>
    </recommendedName>
</protein>
<feature type="compositionally biased region" description="Basic and acidic residues" evidence="1">
    <location>
        <begin position="19"/>
        <end position="34"/>
    </location>
</feature>
<dbReference type="EMBL" id="BGPR01077951">
    <property type="protein sequence ID" value="GBL68127.1"/>
    <property type="molecule type" value="Genomic_DNA"/>
</dbReference>
<feature type="region of interest" description="Disordered" evidence="1">
    <location>
        <begin position="19"/>
        <end position="81"/>
    </location>
</feature>
<evidence type="ECO:0000259" key="2">
    <source>
        <dbReference type="Pfam" id="PF21107"/>
    </source>
</evidence>